<dbReference type="EMBL" id="AP018694">
    <property type="protein sequence ID" value="BBE16376.1"/>
    <property type="molecule type" value="Genomic_DNA"/>
</dbReference>
<dbReference type="Pfam" id="PF13201">
    <property type="entry name" value="PCMD"/>
    <property type="match status" value="1"/>
</dbReference>
<dbReference type="InterPro" id="IPR038653">
    <property type="entry name" value="Put_CMD_sf"/>
</dbReference>
<dbReference type="AlphaFoldDB" id="A0A5K7S4C9"/>
<proteinExistence type="predicted"/>
<dbReference type="KEGG" id="anf:AQPE_0514"/>
<feature type="signal peptide" evidence="1">
    <location>
        <begin position="1"/>
        <end position="26"/>
    </location>
</feature>
<reference evidence="3" key="1">
    <citation type="journal article" date="2020" name="Int. J. Syst. Evol. Microbiol.">
        <title>Aquipluma nitroreducens gen. nov. sp. nov., a novel facultatively anaerobic bacterium isolated from a freshwater lake.</title>
        <authorList>
            <person name="Watanabe M."/>
            <person name="Kojima H."/>
            <person name="Fukui M."/>
        </authorList>
    </citation>
    <scope>NUCLEOTIDE SEQUENCE</scope>
    <source>
        <strain evidence="3">MeG22</strain>
    </source>
</reference>
<dbReference type="Gene3D" id="2.60.120.890">
    <property type="entry name" value="BT2081, beta-jelly-roll domain"/>
    <property type="match status" value="1"/>
</dbReference>
<organism evidence="3 4">
    <name type="scientific">Aquipluma nitroreducens</name>
    <dbReference type="NCBI Taxonomy" id="2010828"/>
    <lineage>
        <taxon>Bacteria</taxon>
        <taxon>Pseudomonadati</taxon>
        <taxon>Bacteroidota</taxon>
        <taxon>Bacteroidia</taxon>
        <taxon>Marinilabiliales</taxon>
        <taxon>Prolixibacteraceae</taxon>
        <taxon>Aquipluma</taxon>
    </lineage>
</organism>
<feature type="domain" description="Putative carbohydrate metabolism" evidence="2">
    <location>
        <begin position="78"/>
        <end position="215"/>
    </location>
</feature>
<dbReference type="InterPro" id="IPR025112">
    <property type="entry name" value="PCMD"/>
</dbReference>
<evidence type="ECO:0000259" key="2">
    <source>
        <dbReference type="Pfam" id="PF13201"/>
    </source>
</evidence>
<gene>
    <name evidence="3" type="ORF">AQPE_0514</name>
</gene>
<accession>A0A5K7S4C9</accession>
<evidence type="ECO:0000256" key="1">
    <source>
        <dbReference type="SAM" id="SignalP"/>
    </source>
</evidence>
<keyword evidence="1" id="KW-0732">Signal</keyword>
<dbReference type="Proteomes" id="UP001193389">
    <property type="component" value="Chromosome"/>
</dbReference>
<protein>
    <recommendedName>
        <fullName evidence="2">Putative carbohydrate metabolism domain-containing protein</fullName>
    </recommendedName>
</protein>
<evidence type="ECO:0000313" key="3">
    <source>
        <dbReference type="EMBL" id="BBE16376.1"/>
    </source>
</evidence>
<name>A0A5K7S4C9_9BACT</name>
<feature type="chain" id="PRO_5024283038" description="Putative carbohydrate metabolism domain-containing protein" evidence="1">
    <location>
        <begin position="27"/>
        <end position="329"/>
    </location>
</feature>
<keyword evidence="4" id="KW-1185">Reference proteome</keyword>
<evidence type="ECO:0000313" key="4">
    <source>
        <dbReference type="Proteomes" id="UP001193389"/>
    </source>
</evidence>
<sequence length="329" mass="37005">MKKFLPYRPVAVVIWFLCFCASDAFSQIDPSAYLDKQGQLNYSSLDFWYARKVKESILLSGKTIDLYGVGVVSPQSDFYDTKLKDPKSPWATSNVYSKMVLDVGNTRVYPEKRGDGSCCRLETAIRKDNIAGLKVEVLIAGTLFVGELNEPVRGLKDPLKNVNQGIAFSKKPKAVKFDYKYRVGNQRVKAVYSIDPVEGPDKAEFCVILQKRWEDQNGNVFATRIGGARRFFTGTVSQWVNGATFPVTYGDCTRLPEYDAKTMGLIPGAGEVYVRNSKNKMVPLVETGWGNPEDVPTHLIFYFTSSYQGILYQGSPESVFWVDNIEFVY</sequence>
<dbReference type="RefSeq" id="WP_318349457.1">
    <property type="nucleotide sequence ID" value="NZ_AP018694.1"/>
</dbReference>